<gene>
    <name evidence="1" type="ORF">AVEN_108795_1</name>
</gene>
<accession>A0A4Y2CDC0</accession>
<dbReference type="AlphaFoldDB" id="A0A4Y2CDC0"/>
<dbReference type="EMBL" id="BGPR01000178">
    <property type="protein sequence ID" value="GBM02239.1"/>
    <property type="molecule type" value="Genomic_DNA"/>
</dbReference>
<evidence type="ECO:0000313" key="1">
    <source>
        <dbReference type="EMBL" id="GBM02239.1"/>
    </source>
</evidence>
<organism evidence="1 2">
    <name type="scientific">Araneus ventricosus</name>
    <name type="common">Orbweaver spider</name>
    <name type="synonym">Epeira ventricosa</name>
    <dbReference type="NCBI Taxonomy" id="182803"/>
    <lineage>
        <taxon>Eukaryota</taxon>
        <taxon>Metazoa</taxon>
        <taxon>Ecdysozoa</taxon>
        <taxon>Arthropoda</taxon>
        <taxon>Chelicerata</taxon>
        <taxon>Arachnida</taxon>
        <taxon>Araneae</taxon>
        <taxon>Araneomorphae</taxon>
        <taxon>Entelegynae</taxon>
        <taxon>Araneoidea</taxon>
        <taxon>Araneidae</taxon>
        <taxon>Araneus</taxon>
    </lineage>
</organism>
<name>A0A4Y2CDC0_ARAVE</name>
<sequence>MGAAALMDEPPLPTYLHRSHISIYGLAVQKEQLDIQSDWIFPDPDWLDIQAFECTTPILKGFSHLTTGLGVEWIACECPALDLLP</sequence>
<dbReference type="Proteomes" id="UP000499080">
    <property type="component" value="Unassembled WGS sequence"/>
</dbReference>
<evidence type="ECO:0000313" key="2">
    <source>
        <dbReference type="Proteomes" id="UP000499080"/>
    </source>
</evidence>
<keyword evidence="2" id="KW-1185">Reference proteome</keyword>
<protein>
    <submittedName>
        <fullName evidence="1">Uncharacterized protein</fullName>
    </submittedName>
</protein>
<reference evidence="1 2" key="1">
    <citation type="journal article" date="2019" name="Sci. Rep.">
        <title>Orb-weaving spider Araneus ventricosus genome elucidates the spidroin gene catalogue.</title>
        <authorList>
            <person name="Kono N."/>
            <person name="Nakamura H."/>
            <person name="Ohtoshi R."/>
            <person name="Moran D.A.P."/>
            <person name="Shinohara A."/>
            <person name="Yoshida Y."/>
            <person name="Fujiwara M."/>
            <person name="Mori M."/>
            <person name="Tomita M."/>
            <person name="Arakawa K."/>
        </authorList>
    </citation>
    <scope>NUCLEOTIDE SEQUENCE [LARGE SCALE GENOMIC DNA]</scope>
</reference>
<proteinExistence type="predicted"/>
<comment type="caution">
    <text evidence="1">The sequence shown here is derived from an EMBL/GenBank/DDBJ whole genome shotgun (WGS) entry which is preliminary data.</text>
</comment>